<dbReference type="PROSITE" id="PS50011">
    <property type="entry name" value="PROTEIN_KINASE_DOM"/>
    <property type="match status" value="2"/>
</dbReference>
<evidence type="ECO:0000256" key="8">
    <source>
        <dbReference type="ARBA" id="ARBA00022999"/>
    </source>
</evidence>
<protein>
    <recommendedName>
        <fullName evidence="1">non-specific protein-tyrosine kinase</fullName>
        <ecNumber evidence="1">2.7.10.2</ecNumber>
    </recommendedName>
</protein>
<feature type="domain" description="FERM" evidence="15">
    <location>
        <begin position="28"/>
        <end position="400"/>
    </location>
</feature>
<dbReference type="GO" id="GO:0016020">
    <property type="term" value="C:membrane"/>
    <property type="evidence" value="ECO:0007669"/>
    <property type="project" value="InterPro"/>
</dbReference>
<feature type="active site" description="Proton acceptor" evidence="11">
    <location>
        <position position="884"/>
    </location>
</feature>
<dbReference type="InterPro" id="IPR008266">
    <property type="entry name" value="Tyr_kinase_AS"/>
</dbReference>
<keyword evidence="9" id="KW-0829">Tyrosine-protein kinase</keyword>
<evidence type="ECO:0000313" key="16">
    <source>
        <dbReference type="Ensembl" id="ENSSGRP00000109357.1"/>
    </source>
</evidence>
<dbReference type="InterPro" id="IPR011009">
    <property type="entry name" value="Kinase-like_dom_sf"/>
</dbReference>
<evidence type="ECO:0000313" key="17">
    <source>
        <dbReference type="Proteomes" id="UP000472262"/>
    </source>
</evidence>
<keyword evidence="2" id="KW-0597">Phosphoprotein</keyword>
<evidence type="ECO:0000259" key="14">
    <source>
        <dbReference type="PROSITE" id="PS50011"/>
    </source>
</evidence>
<evidence type="ECO:0000256" key="2">
    <source>
        <dbReference type="ARBA" id="ARBA00022553"/>
    </source>
</evidence>
<dbReference type="Gene3D" id="1.10.510.10">
    <property type="entry name" value="Transferase(Phosphotransferase) domain 1"/>
    <property type="match status" value="2"/>
</dbReference>
<dbReference type="FunFam" id="1.10.510.10:FF:000114">
    <property type="entry name" value="Tyrosine-protein kinase JAK2"/>
    <property type="match status" value="1"/>
</dbReference>
<dbReference type="GO" id="GO:0005131">
    <property type="term" value="F:growth hormone receptor binding"/>
    <property type="evidence" value="ECO:0007669"/>
    <property type="project" value="TreeGrafter"/>
</dbReference>
<dbReference type="GO" id="GO:0007259">
    <property type="term" value="P:cell surface receptor signaling pathway via JAK-STAT"/>
    <property type="evidence" value="ECO:0007669"/>
    <property type="project" value="TreeGrafter"/>
</dbReference>
<evidence type="ECO:0000259" key="15">
    <source>
        <dbReference type="PROSITE" id="PS50057"/>
    </source>
</evidence>
<dbReference type="Pfam" id="PF07714">
    <property type="entry name" value="PK_Tyr_Ser-Thr"/>
    <property type="match status" value="3"/>
</dbReference>
<dbReference type="SMART" id="SM00295">
    <property type="entry name" value="B41"/>
    <property type="match status" value="1"/>
</dbReference>
<dbReference type="GO" id="GO:0005524">
    <property type="term" value="F:ATP binding"/>
    <property type="evidence" value="ECO:0007669"/>
    <property type="project" value="UniProtKB-UniRule"/>
</dbReference>
<sequence length="1039" mass="118989">TLRVHRWTYRRNKPPLTGALVMASVILQGLEIHFYLPETHQIIHLSGSFTAEELCVEAAKKLGISPLCSSLFALYDEFSQIWYAPNHSFTIDETTRLKLYYRMRFYFTNWHGTSLKTSHPVSRHSLKTCWSRKLWLLISMCVLQSQCDFQSDLAPLRSTRDENDVQLIENECLGMAVMAISHDAIEKNLPVCEFEYKNYIPKVLYKSISHRNILTRLRIANVFKVFLEEFTRNTVQGNKIKTHDLKVKYMSTLETLTKHFGQEVFEPSSLFIHENDQMITDSSSAADVHYKILVSGTSGIHWCKVPTEVRSSDSWTNQERLKLKSNSKKRSKVASHDAGEDRWTLFSDFNEITHLLIKYSVVTIHKQDNKNMELKLASHEEALSFGSLVDGYFRLTVDAHHFLCRDVAPVSLEKNLREGCHGPIKLVHVLIIITKTFKNFQIEASAQGFLLTGTNIVKPTLRELTDHLFGQCLTTDHTSLRLERGCPPQPKGTGASHQHNVLKLLFMKQEKHLGQGTCTNIYSGKLNLRNEDDDGYSGHEVVDVVLKVLAAGHISAFLDTVSVMQKISHKNMVLMYGVCMHSMDRKCLTFKKLVHGYVCAKNVLLKLDGLEVQGGPFIKLSDPGLSIAVLSQTECIDRIPWIAPECVKTPKALSIAADKWGFGTTLWEICYNGEVPLREKKLSEKERFYDVCGTLVTPSISELADLISQCMNYDPRKRPFFRAIVRELGHIKEQHVKALHLMEAIPPQETDPTDFKRRFLKKIRKLGEGNFGMVELCLYDPKGDQTGELVAVKSLKTENECSNLRREISTIRNLYHENIVKYKGICNDEGANIKLIMEYLPSGSLKEYLPRNKSNIDQKRLLHYALQICQGMEYLGSQNYIHRDLAARNILVENESLVKIGDFGLTKSIKDDKEYYKVTEEQDSPVYWYAPECLINRKFYKASDVWSFGVTLYEIMTYCDRENSPPRVFLKMIGRSQGQMTMARLVEALGKGWRMPRPDLCPEMVYTQINSCWSHAPEDRVDFKGLIKEFEILLTSENI</sequence>
<dbReference type="SUPFAM" id="SSF50729">
    <property type="entry name" value="PH domain-like"/>
    <property type="match status" value="1"/>
</dbReference>
<proteinExistence type="predicted"/>
<keyword evidence="8" id="KW-0727">SH2 domain</keyword>
<dbReference type="InterPro" id="IPR001245">
    <property type="entry name" value="Ser-Thr/Tyr_kinase_cat_dom"/>
</dbReference>
<dbReference type="Ensembl" id="ENSSGRT00000116185.1">
    <property type="protein sequence ID" value="ENSSGRP00000109357.1"/>
    <property type="gene ID" value="ENSSGRG00000053731.1"/>
</dbReference>
<dbReference type="Pfam" id="PF18377">
    <property type="entry name" value="FERM_F2"/>
    <property type="match status" value="1"/>
</dbReference>
<reference evidence="16" key="2">
    <citation type="submission" date="2025-09" db="UniProtKB">
        <authorList>
            <consortium name="Ensembl"/>
        </authorList>
    </citation>
    <scope>IDENTIFICATION</scope>
</reference>
<evidence type="ECO:0000256" key="4">
    <source>
        <dbReference type="ARBA" id="ARBA00022737"/>
    </source>
</evidence>
<dbReference type="PROSITE" id="PS00107">
    <property type="entry name" value="PROTEIN_KINASE_ATP"/>
    <property type="match status" value="1"/>
</dbReference>
<dbReference type="InterPro" id="IPR041046">
    <property type="entry name" value="FERM_F2"/>
</dbReference>
<dbReference type="InterPro" id="IPR051286">
    <property type="entry name" value="JAK"/>
</dbReference>
<dbReference type="InterPro" id="IPR016251">
    <property type="entry name" value="Tyr_kinase_non-rcpt_Jak/Tyk2"/>
</dbReference>
<evidence type="ECO:0000256" key="10">
    <source>
        <dbReference type="ARBA" id="ARBA00051245"/>
    </source>
</evidence>
<keyword evidence="3" id="KW-0808">Transferase</keyword>
<dbReference type="GO" id="GO:0030154">
    <property type="term" value="P:cell differentiation"/>
    <property type="evidence" value="ECO:0007669"/>
    <property type="project" value="TreeGrafter"/>
</dbReference>
<evidence type="ECO:0000256" key="5">
    <source>
        <dbReference type="ARBA" id="ARBA00022741"/>
    </source>
</evidence>
<dbReference type="InterPro" id="IPR017441">
    <property type="entry name" value="Protein_kinase_ATP_BS"/>
</dbReference>
<dbReference type="InterPro" id="IPR000719">
    <property type="entry name" value="Prot_kinase_dom"/>
</dbReference>
<evidence type="ECO:0000256" key="7">
    <source>
        <dbReference type="ARBA" id="ARBA00022840"/>
    </source>
</evidence>
<keyword evidence="5 12" id="KW-0547">Nucleotide-binding</keyword>
<dbReference type="PRINTS" id="PR00109">
    <property type="entry name" value="TYRKINASE"/>
</dbReference>
<evidence type="ECO:0000256" key="13">
    <source>
        <dbReference type="PROSITE-ProRule" id="PRU10141"/>
    </source>
</evidence>
<accession>A0A672T513</accession>
<keyword evidence="17" id="KW-1185">Reference proteome</keyword>
<feature type="domain" description="Protein kinase" evidence="14">
    <location>
        <begin position="410"/>
        <end position="733"/>
    </location>
</feature>
<dbReference type="InterPro" id="IPR000299">
    <property type="entry name" value="FERM_domain"/>
</dbReference>
<dbReference type="GO" id="GO:0019221">
    <property type="term" value="P:cytokine-mediated signaling pathway"/>
    <property type="evidence" value="ECO:0007669"/>
    <property type="project" value="TreeGrafter"/>
</dbReference>
<dbReference type="GO" id="GO:0060397">
    <property type="term" value="P:growth hormone receptor signaling pathway via JAK-STAT"/>
    <property type="evidence" value="ECO:0007669"/>
    <property type="project" value="TreeGrafter"/>
</dbReference>
<dbReference type="GO" id="GO:0004715">
    <property type="term" value="F:non-membrane spanning protein tyrosine kinase activity"/>
    <property type="evidence" value="ECO:0007669"/>
    <property type="project" value="UniProtKB-EC"/>
</dbReference>
<evidence type="ECO:0000256" key="9">
    <source>
        <dbReference type="ARBA" id="ARBA00023137"/>
    </source>
</evidence>
<keyword evidence="6" id="KW-0418">Kinase</keyword>
<evidence type="ECO:0000256" key="12">
    <source>
        <dbReference type="PIRSR" id="PIRSR000636-2"/>
    </source>
</evidence>
<dbReference type="InterPro" id="IPR020635">
    <property type="entry name" value="Tyr_kinase_cat_dom"/>
</dbReference>
<evidence type="ECO:0000256" key="1">
    <source>
        <dbReference type="ARBA" id="ARBA00011903"/>
    </source>
</evidence>
<dbReference type="GO" id="GO:0005829">
    <property type="term" value="C:cytosol"/>
    <property type="evidence" value="ECO:0007669"/>
    <property type="project" value="TreeGrafter"/>
</dbReference>
<dbReference type="AlphaFoldDB" id="A0A672T513"/>
<dbReference type="GO" id="GO:0035556">
    <property type="term" value="P:intracellular signal transduction"/>
    <property type="evidence" value="ECO:0007669"/>
    <property type="project" value="InterPro"/>
</dbReference>
<keyword evidence="4" id="KW-0677">Repeat</keyword>
<dbReference type="Gene3D" id="3.30.200.20">
    <property type="entry name" value="Phosphorylase Kinase, domain 1"/>
    <property type="match status" value="2"/>
</dbReference>
<evidence type="ECO:0000256" key="11">
    <source>
        <dbReference type="PIRSR" id="PIRSR000636-1"/>
    </source>
</evidence>
<dbReference type="InterPro" id="IPR041155">
    <property type="entry name" value="FERM_F1"/>
</dbReference>
<feature type="binding site" evidence="12">
    <location>
        <begin position="766"/>
        <end position="774"/>
    </location>
    <ligand>
        <name>ATP</name>
        <dbReference type="ChEBI" id="CHEBI:30616"/>
    </ligand>
</feature>
<dbReference type="PROSITE" id="PS00109">
    <property type="entry name" value="PROTEIN_KINASE_TYR"/>
    <property type="match status" value="1"/>
</dbReference>
<keyword evidence="7 12" id="KW-0067">ATP-binding</keyword>
<dbReference type="PANTHER" id="PTHR45807:SF5">
    <property type="entry name" value="TYROSINE-PROTEIN KINASE JAK1"/>
    <property type="match status" value="1"/>
</dbReference>
<dbReference type="PANTHER" id="PTHR45807">
    <property type="entry name" value="TYROSINE-PROTEIN KINASE HOPSCOTCH"/>
    <property type="match status" value="1"/>
</dbReference>
<dbReference type="Pfam" id="PF17887">
    <property type="entry name" value="Jak1_Phl"/>
    <property type="match status" value="1"/>
</dbReference>
<comment type="catalytic activity">
    <reaction evidence="10">
        <text>L-tyrosyl-[protein] + ATP = O-phospho-L-tyrosyl-[protein] + ADP + H(+)</text>
        <dbReference type="Rhea" id="RHEA:10596"/>
        <dbReference type="Rhea" id="RHEA-COMP:10136"/>
        <dbReference type="Rhea" id="RHEA-COMP:20101"/>
        <dbReference type="ChEBI" id="CHEBI:15378"/>
        <dbReference type="ChEBI" id="CHEBI:30616"/>
        <dbReference type="ChEBI" id="CHEBI:46858"/>
        <dbReference type="ChEBI" id="CHEBI:61978"/>
        <dbReference type="ChEBI" id="CHEBI:456216"/>
        <dbReference type="EC" id="2.7.10.2"/>
    </reaction>
</comment>
<dbReference type="InterPro" id="IPR019749">
    <property type="entry name" value="Band_41_domain"/>
</dbReference>
<reference evidence="16" key="1">
    <citation type="submission" date="2025-08" db="UniProtKB">
        <authorList>
            <consortium name="Ensembl"/>
        </authorList>
    </citation>
    <scope>IDENTIFICATION</scope>
</reference>
<dbReference type="InterPro" id="IPR041381">
    <property type="entry name" value="JAK1-3/TYK2_PHL_dom"/>
</dbReference>
<feature type="binding site" evidence="12 13">
    <location>
        <position position="793"/>
    </location>
    <ligand>
        <name>ATP</name>
        <dbReference type="ChEBI" id="CHEBI:30616"/>
    </ligand>
</feature>
<dbReference type="PIRSF" id="PIRSF000636">
    <property type="entry name" value="TyrPK_Jak"/>
    <property type="match status" value="1"/>
</dbReference>
<dbReference type="EC" id="2.7.10.2" evidence="1"/>
<dbReference type="Proteomes" id="UP000472262">
    <property type="component" value="Unassembled WGS sequence"/>
</dbReference>
<dbReference type="PROSITE" id="PS50057">
    <property type="entry name" value="FERM_3"/>
    <property type="match status" value="1"/>
</dbReference>
<dbReference type="SUPFAM" id="SSF56112">
    <property type="entry name" value="Protein kinase-like (PK-like)"/>
    <property type="match status" value="2"/>
</dbReference>
<feature type="domain" description="Protein kinase" evidence="14">
    <location>
        <begin position="760"/>
        <end position="1034"/>
    </location>
</feature>
<gene>
    <name evidence="16" type="primary">LOC107593785</name>
</gene>
<dbReference type="SMART" id="SM00219">
    <property type="entry name" value="TyrKc"/>
    <property type="match status" value="1"/>
</dbReference>
<name>A0A672T513_SINGR</name>
<dbReference type="Pfam" id="PF18379">
    <property type="entry name" value="FERM_F1"/>
    <property type="match status" value="1"/>
</dbReference>
<dbReference type="Pfam" id="PF21990">
    <property type="entry name" value="SH2_1"/>
    <property type="match status" value="1"/>
</dbReference>
<dbReference type="InterPro" id="IPR000980">
    <property type="entry name" value="SH2"/>
</dbReference>
<organism evidence="16 17">
    <name type="scientific">Sinocyclocheilus grahami</name>
    <name type="common">Dianchi golden-line fish</name>
    <name type="synonym">Barbus grahami</name>
    <dbReference type="NCBI Taxonomy" id="75366"/>
    <lineage>
        <taxon>Eukaryota</taxon>
        <taxon>Metazoa</taxon>
        <taxon>Chordata</taxon>
        <taxon>Craniata</taxon>
        <taxon>Vertebrata</taxon>
        <taxon>Euteleostomi</taxon>
        <taxon>Actinopterygii</taxon>
        <taxon>Neopterygii</taxon>
        <taxon>Teleostei</taxon>
        <taxon>Ostariophysi</taxon>
        <taxon>Cypriniformes</taxon>
        <taxon>Cyprinidae</taxon>
        <taxon>Cyprininae</taxon>
        <taxon>Sinocyclocheilus</taxon>
    </lineage>
</organism>
<evidence type="ECO:0000256" key="3">
    <source>
        <dbReference type="ARBA" id="ARBA00022679"/>
    </source>
</evidence>
<evidence type="ECO:0000256" key="6">
    <source>
        <dbReference type="ARBA" id="ARBA00022777"/>
    </source>
</evidence>